<reference evidence="7 8" key="1">
    <citation type="submission" date="2020-08" db="EMBL/GenBank/DDBJ databases">
        <title>Genomic Encyclopedia of Archaeal and Bacterial Type Strains, Phase II (KMG-II): from individual species to whole genera.</title>
        <authorList>
            <person name="Goeker M."/>
        </authorList>
    </citation>
    <scope>NUCLEOTIDE SEQUENCE [LARGE SCALE GENOMIC DNA]</scope>
    <source>
        <strain evidence="7 8">DSM 43850</strain>
    </source>
</reference>
<dbReference type="RefSeq" id="WP_025359953.1">
    <property type="nucleotide sequence ID" value="NZ_BAAABQ010000084.1"/>
</dbReference>
<dbReference type="Proteomes" id="UP000517916">
    <property type="component" value="Unassembled WGS sequence"/>
</dbReference>
<dbReference type="PANTHER" id="PTHR43780:SF2">
    <property type="entry name" value="1-AMINOCYCLOPROPANE-1-CARBOXYLATE DEAMINASE-RELATED"/>
    <property type="match status" value="1"/>
</dbReference>
<evidence type="ECO:0000256" key="3">
    <source>
        <dbReference type="ARBA" id="ARBA00008639"/>
    </source>
</evidence>
<dbReference type="EC" id="3.5.99.7" evidence="7"/>
<evidence type="ECO:0000256" key="5">
    <source>
        <dbReference type="ARBA" id="ARBA00022898"/>
    </source>
</evidence>
<evidence type="ECO:0000256" key="1">
    <source>
        <dbReference type="ARBA" id="ARBA00001132"/>
    </source>
</evidence>
<feature type="domain" description="Tryptophan synthase beta chain-like PALP" evidence="6">
    <location>
        <begin position="12"/>
        <end position="317"/>
    </location>
</feature>
<dbReference type="Pfam" id="PF00291">
    <property type="entry name" value="PALP"/>
    <property type="match status" value="1"/>
</dbReference>
<protein>
    <submittedName>
        <fullName evidence="7">1-aminocyclopropane-1-carboxylate deaminase</fullName>
        <ecNumber evidence="7">3.5.99.7</ecNumber>
    </submittedName>
</protein>
<accession>A0ABR6BEI1</accession>
<gene>
    <name evidence="7" type="ORF">BC739_002456</name>
</gene>
<dbReference type="EMBL" id="JACJID010000002">
    <property type="protein sequence ID" value="MBA8925257.1"/>
    <property type="molecule type" value="Genomic_DNA"/>
</dbReference>
<evidence type="ECO:0000313" key="7">
    <source>
        <dbReference type="EMBL" id="MBA8925257.1"/>
    </source>
</evidence>
<name>A0ABR6BEI1_9PSEU</name>
<dbReference type="InterPro" id="IPR027278">
    <property type="entry name" value="ACCD_DCysDesulf"/>
</dbReference>
<dbReference type="Gene3D" id="3.40.50.1100">
    <property type="match status" value="2"/>
</dbReference>
<dbReference type="PANTHER" id="PTHR43780">
    <property type="entry name" value="1-AMINOCYCLOPROPANE-1-CARBOXYLATE DEAMINASE-RELATED"/>
    <property type="match status" value="1"/>
</dbReference>
<keyword evidence="8" id="KW-1185">Reference proteome</keyword>
<proteinExistence type="inferred from homology"/>
<dbReference type="InterPro" id="IPR001926">
    <property type="entry name" value="TrpB-like_PALP"/>
</dbReference>
<comment type="cofactor">
    <cofactor evidence="2">
        <name>pyridoxal 5'-phosphate</name>
        <dbReference type="ChEBI" id="CHEBI:597326"/>
    </cofactor>
</comment>
<dbReference type="InterPro" id="IPR036052">
    <property type="entry name" value="TrpB-like_PALP_sf"/>
</dbReference>
<comment type="similarity">
    <text evidence="3">Belongs to the ACC deaminase/D-cysteine desulfhydrase family.</text>
</comment>
<dbReference type="SUPFAM" id="SSF53686">
    <property type="entry name" value="Tryptophan synthase beta subunit-like PLP-dependent enzymes"/>
    <property type="match status" value="1"/>
</dbReference>
<evidence type="ECO:0000313" key="8">
    <source>
        <dbReference type="Proteomes" id="UP000517916"/>
    </source>
</evidence>
<dbReference type="NCBIfam" id="TIGR01274">
    <property type="entry name" value="ACC_deam"/>
    <property type="match status" value="1"/>
</dbReference>
<comment type="caution">
    <text evidence="7">The sequence shown here is derived from an EMBL/GenBank/DDBJ whole genome shotgun (WGS) entry which is preliminary data.</text>
</comment>
<organism evidence="7 8">
    <name type="scientific">Kutzneria viridogrisea</name>
    <dbReference type="NCBI Taxonomy" id="47990"/>
    <lineage>
        <taxon>Bacteria</taxon>
        <taxon>Bacillati</taxon>
        <taxon>Actinomycetota</taxon>
        <taxon>Actinomycetes</taxon>
        <taxon>Pseudonocardiales</taxon>
        <taxon>Pseudonocardiaceae</taxon>
        <taxon>Kutzneria</taxon>
    </lineage>
</organism>
<sequence>MRLEDYPRYPLLFGPSPVHPLNRLSAELGGPQIWAKREDCNSGLAYGGNKTRKLEYLLADALAKGCDTLVSIGGVQSNHTRQVAAAAARAGLRCVLVQESWVDWADPGYDRVGNIQLSRLMGAEISIVRAEFGIDVKQSWQQAVQRVRQEGGKPYPIPAGASEHPLGGLGFASWAREVRRQEAELGVFFDTVVVCSVTGSTQAGMIAGFALDDRPRRVLGIDASAAPERTRARVAAIARGTADLIGVGELPEVLLDERFHAGTYGVPDEGTLAAMGMAAKLEGMITDPVYEGKSMAGLIGLIRSGELGGDNTVLYAHLGGQPALNAYSSLPG</sequence>
<dbReference type="PIRSF" id="PIRSF006278">
    <property type="entry name" value="ACCD_DCysDesulf"/>
    <property type="match status" value="1"/>
</dbReference>
<comment type="catalytic activity">
    <reaction evidence="1">
        <text>1-aminocyclopropane-1-carboxylate + H2O = 2-oxobutanoate + NH4(+)</text>
        <dbReference type="Rhea" id="RHEA:16933"/>
        <dbReference type="ChEBI" id="CHEBI:15377"/>
        <dbReference type="ChEBI" id="CHEBI:16763"/>
        <dbReference type="ChEBI" id="CHEBI:28938"/>
        <dbReference type="ChEBI" id="CHEBI:58360"/>
        <dbReference type="EC" id="3.5.99.7"/>
    </reaction>
</comment>
<evidence type="ECO:0000259" key="6">
    <source>
        <dbReference type="Pfam" id="PF00291"/>
    </source>
</evidence>
<evidence type="ECO:0000256" key="2">
    <source>
        <dbReference type="ARBA" id="ARBA00001933"/>
    </source>
</evidence>
<dbReference type="InterPro" id="IPR005965">
    <property type="entry name" value="ACP_carboxylate_deaminase"/>
</dbReference>
<dbReference type="GO" id="GO:0008660">
    <property type="term" value="F:1-aminocyclopropane-1-carboxylate deaminase activity"/>
    <property type="evidence" value="ECO:0007669"/>
    <property type="project" value="UniProtKB-EC"/>
</dbReference>
<keyword evidence="4 7" id="KW-0378">Hydrolase</keyword>
<evidence type="ECO:0000256" key="4">
    <source>
        <dbReference type="ARBA" id="ARBA00022801"/>
    </source>
</evidence>
<dbReference type="CDD" id="cd06449">
    <property type="entry name" value="ACCD"/>
    <property type="match status" value="1"/>
</dbReference>
<keyword evidence="5" id="KW-0663">Pyridoxal phosphate</keyword>